<keyword evidence="2" id="KW-1185">Reference proteome</keyword>
<accession>A0ACB8DVC8</accession>
<dbReference type="Proteomes" id="UP000821865">
    <property type="component" value="Chromosome 1"/>
</dbReference>
<protein>
    <submittedName>
        <fullName evidence="1">Uncharacterized protein</fullName>
    </submittedName>
</protein>
<evidence type="ECO:0000313" key="1">
    <source>
        <dbReference type="EMBL" id="KAH7978338.1"/>
    </source>
</evidence>
<sequence>MVICFACVPVLARSDRGFPAGAAGVVAASRIIATDCGTKRKESGSASPLTETRADLRRTPGSRLQVLLYTRSRSEKPSPRTLTESTGMTVVPRTMHWCLAACFVVAVGLVREAYAIDDHQLSQDLLDLKLLGLRLETKLTILEGLMNKLSASSNKCSQGGRTGGPDVDTEVATSDTQERILRAQQAIIDISNRNTVELENLSQLVTTQTAKLANRSDAMLGLLKSSELIHRRPPPQETISQGRRHHQP</sequence>
<organism evidence="1 2">
    <name type="scientific">Dermacentor silvarum</name>
    <name type="common">Tick</name>
    <dbReference type="NCBI Taxonomy" id="543639"/>
    <lineage>
        <taxon>Eukaryota</taxon>
        <taxon>Metazoa</taxon>
        <taxon>Ecdysozoa</taxon>
        <taxon>Arthropoda</taxon>
        <taxon>Chelicerata</taxon>
        <taxon>Arachnida</taxon>
        <taxon>Acari</taxon>
        <taxon>Parasitiformes</taxon>
        <taxon>Ixodida</taxon>
        <taxon>Ixodoidea</taxon>
        <taxon>Ixodidae</taxon>
        <taxon>Rhipicephalinae</taxon>
        <taxon>Dermacentor</taxon>
    </lineage>
</organism>
<gene>
    <name evidence="1" type="ORF">HPB49_005208</name>
</gene>
<proteinExistence type="predicted"/>
<name>A0ACB8DVC8_DERSI</name>
<evidence type="ECO:0000313" key="2">
    <source>
        <dbReference type="Proteomes" id="UP000821865"/>
    </source>
</evidence>
<dbReference type="EMBL" id="CM023470">
    <property type="protein sequence ID" value="KAH7978338.1"/>
    <property type="molecule type" value="Genomic_DNA"/>
</dbReference>
<reference evidence="1" key="1">
    <citation type="submission" date="2020-05" db="EMBL/GenBank/DDBJ databases">
        <title>Large-scale comparative analyses of tick genomes elucidate their genetic diversity and vector capacities.</title>
        <authorList>
            <person name="Jia N."/>
            <person name="Wang J."/>
            <person name="Shi W."/>
            <person name="Du L."/>
            <person name="Sun Y."/>
            <person name="Zhan W."/>
            <person name="Jiang J."/>
            <person name="Wang Q."/>
            <person name="Zhang B."/>
            <person name="Ji P."/>
            <person name="Sakyi L.B."/>
            <person name="Cui X."/>
            <person name="Yuan T."/>
            <person name="Jiang B."/>
            <person name="Yang W."/>
            <person name="Lam T.T.-Y."/>
            <person name="Chang Q."/>
            <person name="Ding S."/>
            <person name="Wang X."/>
            <person name="Zhu J."/>
            <person name="Ruan X."/>
            <person name="Zhao L."/>
            <person name="Wei J."/>
            <person name="Que T."/>
            <person name="Du C."/>
            <person name="Cheng J."/>
            <person name="Dai P."/>
            <person name="Han X."/>
            <person name="Huang E."/>
            <person name="Gao Y."/>
            <person name="Liu J."/>
            <person name="Shao H."/>
            <person name="Ye R."/>
            <person name="Li L."/>
            <person name="Wei W."/>
            <person name="Wang X."/>
            <person name="Wang C."/>
            <person name="Yang T."/>
            <person name="Huo Q."/>
            <person name="Li W."/>
            <person name="Guo W."/>
            <person name="Chen H."/>
            <person name="Zhou L."/>
            <person name="Ni X."/>
            <person name="Tian J."/>
            <person name="Zhou Y."/>
            <person name="Sheng Y."/>
            <person name="Liu T."/>
            <person name="Pan Y."/>
            <person name="Xia L."/>
            <person name="Li J."/>
            <person name="Zhao F."/>
            <person name="Cao W."/>
        </authorList>
    </citation>
    <scope>NUCLEOTIDE SEQUENCE</scope>
    <source>
        <strain evidence="1">Dsil-2018</strain>
    </source>
</reference>
<comment type="caution">
    <text evidence="1">The sequence shown here is derived from an EMBL/GenBank/DDBJ whole genome shotgun (WGS) entry which is preliminary data.</text>
</comment>